<protein>
    <submittedName>
        <fullName evidence="2">Uncharacterized protein</fullName>
    </submittedName>
</protein>
<dbReference type="AlphaFoldDB" id="A0A0A8Z5P0"/>
<reference evidence="2" key="1">
    <citation type="submission" date="2014-09" db="EMBL/GenBank/DDBJ databases">
        <authorList>
            <person name="Magalhaes I.L.F."/>
            <person name="Oliveira U."/>
            <person name="Santos F.R."/>
            <person name="Vidigal T.H.D.A."/>
            <person name="Brescovit A.D."/>
            <person name="Santos A.J."/>
        </authorList>
    </citation>
    <scope>NUCLEOTIDE SEQUENCE</scope>
    <source>
        <tissue evidence="2">Shoot tissue taken approximately 20 cm above the soil surface</tissue>
    </source>
</reference>
<dbReference type="EMBL" id="GBRH01263804">
    <property type="protein sequence ID" value="JAD34091.1"/>
    <property type="molecule type" value="Transcribed_RNA"/>
</dbReference>
<feature type="region of interest" description="Disordered" evidence="1">
    <location>
        <begin position="1"/>
        <end position="175"/>
    </location>
</feature>
<sequence>MLQVPGHPFRDQADRRRPLRRHLVDSSGDRVGAARAGRVAERQRDAAGRGGLHRPQERRLRRRGRAHPRRHGPRHRLVHRASGAAAGWRNEARRAPAPQRDRDRPAAVLTSSSRIRATATTVLPTVPSSTSGVRAGGPVGSECSFTRVRSSTEPAVSSSSCSWLLGERNESGVPS</sequence>
<evidence type="ECO:0000313" key="2">
    <source>
        <dbReference type="EMBL" id="JAD34091.1"/>
    </source>
</evidence>
<proteinExistence type="predicted"/>
<evidence type="ECO:0000256" key="1">
    <source>
        <dbReference type="SAM" id="MobiDB-lite"/>
    </source>
</evidence>
<feature type="compositionally biased region" description="Basic and acidic residues" evidence="1">
    <location>
        <begin position="90"/>
        <end position="105"/>
    </location>
</feature>
<feature type="compositionally biased region" description="Low complexity" evidence="1">
    <location>
        <begin position="106"/>
        <end position="130"/>
    </location>
</feature>
<feature type="compositionally biased region" description="Basic and acidic residues" evidence="1">
    <location>
        <begin position="8"/>
        <end position="28"/>
    </location>
</feature>
<accession>A0A0A8Z5P0</accession>
<name>A0A0A8Z5P0_ARUDO</name>
<feature type="compositionally biased region" description="Basic and acidic residues" evidence="1">
    <location>
        <begin position="38"/>
        <end position="47"/>
    </location>
</feature>
<organism evidence="2">
    <name type="scientific">Arundo donax</name>
    <name type="common">Giant reed</name>
    <name type="synonym">Donax arundinaceus</name>
    <dbReference type="NCBI Taxonomy" id="35708"/>
    <lineage>
        <taxon>Eukaryota</taxon>
        <taxon>Viridiplantae</taxon>
        <taxon>Streptophyta</taxon>
        <taxon>Embryophyta</taxon>
        <taxon>Tracheophyta</taxon>
        <taxon>Spermatophyta</taxon>
        <taxon>Magnoliopsida</taxon>
        <taxon>Liliopsida</taxon>
        <taxon>Poales</taxon>
        <taxon>Poaceae</taxon>
        <taxon>PACMAD clade</taxon>
        <taxon>Arundinoideae</taxon>
        <taxon>Arundineae</taxon>
        <taxon>Arundo</taxon>
    </lineage>
</organism>
<reference evidence="2" key="2">
    <citation type="journal article" date="2015" name="Data Brief">
        <title>Shoot transcriptome of the giant reed, Arundo donax.</title>
        <authorList>
            <person name="Barrero R.A."/>
            <person name="Guerrero F.D."/>
            <person name="Moolhuijzen P."/>
            <person name="Goolsby J.A."/>
            <person name="Tidwell J."/>
            <person name="Bellgard S.E."/>
            <person name="Bellgard M.I."/>
        </authorList>
    </citation>
    <scope>NUCLEOTIDE SEQUENCE</scope>
    <source>
        <tissue evidence="2">Shoot tissue taken approximately 20 cm above the soil surface</tissue>
    </source>
</reference>
<feature type="compositionally biased region" description="Basic residues" evidence="1">
    <location>
        <begin position="59"/>
        <end position="79"/>
    </location>
</feature>
<feature type="compositionally biased region" description="Polar residues" evidence="1">
    <location>
        <begin position="143"/>
        <end position="162"/>
    </location>
</feature>